<accession>A0A6I7HJA0</accession>
<feature type="transmembrane region" description="Helical" evidence="13">
    <location>
        <begin position="43"/>
        <end position="69"/>
    </location>
</feature>
<dbReference type="GO" id="GO:0009055">
    <property type="term" value="F:electron transfer activity"/>
    <property type="evidence" value="ECO:0007669"/>
    <property type="project" value="InterPro"/>
</dbReference>
<evidence type="ECO:0000256" key="1">
    <source>
        <dbReference type="ARBA" id="ARBA00004429"/>
    </source>
</evidence>
<evidence type="ECO:0000256" key="4">
    <source>
        <dbReference type="ARBA" id="ARBA00022475"/>
    </source>
</evidence>
<dbReference type="GO" id="GO:0016682">
    <property type="term" value="F:oxidoreductase activity, acting on diphenols and related substances as donors, oxygen as acceptor"/>
    <property type="evidence" value="ECO:0007669"/>
    <property type="project" value="TreeGrafter"/>
</dbReference>
<feature type="transmembrane region" description="Helical" evidence="13">
    <location>
        <begin position="247"/>
        <end position="265"/>
    </location>
</feature>
<dbReference type="PANTHER" id="PTHR30365">
    <property type="entry name" value="CYTOCHROME D UBIQUINOL OXIDASE"/>
    <property type="match status" value="1"/>
</dbReference>
<dbReference type="GO" id="GO:0019646">
    <property type="term" value="P:aerobic electron transport chain"/>
    <property type="evidence" value="ECO:0007669"/>
    <property type="project" value="InterPro"/>
</dbReference>
<keyword evidence="3" id="KW-0813">Transport</keyword>
<dbReference type="PANTHER" id="PTHR30365:SF0">
    <property type="entry name" value="CYTOCHROME BD-I UBIQUINOL OXIDASE SUBUNIT 1"/>
    <property type="match status" value="1"/>
</dbReference>
<evidence type="ECO:0000313" key="15">
    <source>
        <dbReference type="Proteomes" id="UP000252582"/>
    </source>
</evidence>
<evidence type="ECO:0000256" key="5">
    <source>
        <dbReference type="ARBA" id="ARBA00022519"/>
    </source>
</evidence>
<feature type="transmembrane region" description="Helical" evidence="13">
    <location>
        <begin position="155"/>
        <end position="178"/>
    </location>
</feature>
<dbReference type="GO" id="GO:0070069">
    <property type="term" value="C:cytochrome complex"/>
    <property type="evidence" value="ECO:0007669"/>
    <property type="project" value="InterPro"/>
</dbReference>
<dbReference type="Pfam" id="PF01654">
    <property type="entry name" value="Cyt_bd_oxida_I"/>
    <property type="match status" value="1"/>
</dbReference>
<keyword evidence="4" id="KW-1003">Cell membrane</keyword>
<name>A0A6I7HJA0_9HYPH</name>
<keyword evidence="12 13" id="KW-0472">Membrane</keyword>
<dbReference type="EMBL" id="QPIX01000008">
    <property type="protein sequence ID" value="RCW22590.1"/>
    <property type="molecule type" value="Genomic_DNA"/>
</dbReference>
<evidence type="ECO:0000256" key="7">
    <source>
        <dbReference type="ARBA" id="ARBA00022692"/>
    </source>
</evidence>
<dbReference type="PIRSF" id="PIRSF006446">
    <property type="entry name" value="Cyt_quinol_oxidase_1"/>
    <property type="match status" value="1"/>
</dbReference>
<sequence length="559" mass="62874">MDDTRVMDMMAHILPSSILRPIESKIMEIDIVELSRLQFAMTAMYHFLFVPLTLGLSIIVAIMETVYVMTDRPIWRQMTKFWGTLFGINFVLGVSTGITMEFQFGMNWSYYSHYVGDIFGAPLAVEGLMAFFLEATFVGLFFFGWDKLSKRAHLVVAWLVAIGSNLSALWILVANGWMQNPVGAEFNPMSMRMEMTSFFDVVFNQVAQAKFVHTVSAGYVTASVFVLGVSAWYLLKGRHTELARRSIAVAASFGLASALSVVVLGDESGYSVTHDQKMKLAAIEGMWETQPAPASFTLIGIPDQAARETHYAVHIPYVMGLIGTRSLTGEIPGISELVQQAEDRIRSGQIAYDALMTYRASKGVVPDEVRATFEEHSKDLGFGLLLKRYVDDPRQASEDQIKMAANDTVPTVWPLFWAFRLMVALGFSFIVVMVWFFWMASFRRMQFPRIALWLAVIIIPTPWIAAELGWFVAEFGRQPWTVDGVLPTALSASHLSVTELLITLAGFVLFYTVLFVIEMGLMLKYIRKGPYLDVPETDQWQKRHRDRLTSPSALTQPAE</sequence>
<evidence type="ECO:0000256" key="3">
    <source>
        <dbReference type="ARBA" id="ARBA00022448"/>
    </source>
</evidence>
<feature type="transmembrane region" description="Helical" evidence="13">
    <location>
        <begin position="493"/>
        <end position="517"/>
    </location>
</feature>
<evidence type="ECO:0000256" key="6">
    <source>
        <dbReference type="ARBA" id="ARBA00022617"/>
    </source>
</evidence>
<feature type="transmembrane region" description="Helical" evidence="13">
    <location>
        <begin position="81"/>
        <end position="98"/>
    </location>
</feature>
<keyword evidence="11" id="KW-0408">Iron</keyword>
<keyword evidence="7 13" id="KW-0812">Transmembrane</keyword>
<comment type="caution">
    <text evidence="14">The sequence shown here is derived from an EMBL/GenBank/DDBJ whole genome shotgun (WGS) entry which is preliminary data.</text>
</comment>
<evidence type="ECO:0000313" key="14">
    <source>
        <dbReference type="EMBL" id="RCW22590.1"/>
    </source>
</evidence>
<dbReference type="AlphaFoldDB" id="A0A6I7HJA0"/>
<keyword evidence="15" id="KW-1185">Reference proteome</keyword>
<keyword evidence="5" id="KW-0997">Cell inner membrane</keyword>
<keyword evidence="8" id="KW-0479">Metal-binding</keyword>
<evidence type="ECO:0000256" key="10">
    <source>
        <dbReference type="ARBA" id="ARBA00022989"/>
    </source>
</evidence>
<proteinExistence type="inferred from homology"/>
<evidence type="ECO:0000256" key="2">
    <source>
        <dbReference type="ARBA" id="ARBA00009819"/>
    </source>
</evidence>
<dbReference type="GO" id="GO:0020037">
    <property type="term" value="F:heme binding"/>
    <property type="evidence" value="ECO:0007669"/>
    <property type="project" value="TreeGrafter"/>
</dbReference>
<keyword evidence="9" id="KW-0249">Electron transport</keyword>
<evidence type="ECO:0000256" key="12">
    <source>
        <dbReference type="ARBA" id="ARBA00023136"/>
    </source>
</evidence>
<keyword evidence="10 13" id="KW-1133">Transmembrane helix</keyword>
<gene>
    <name evidence="14" type="ORF">DFR48_108112</name>
</gene>
<organism evidence="14 15">
    <name type="scientific">Ciceribacter lividus</name>
    <dbReference type="NCBI Taxonomy" id="1197950"/>
    <lineage>
        <taxon>Bacteria</taxon>
        <taxon>Pseudomonadati</taxon>
        <taxon>Pseudomonadota</taxon>
        <taxon>Alphaproteobacteria</taxon>
        <taxon>Hyphomicrobiales</taxon>
        <taxon>Rhizobiaceae</taxon>
        <taxon>Ciceribacter</taxon>
    </lineage>
</organism>
<evidence type="ECO:0000256" key="13">
    <source>
        <dbReference type="SAM" id="Phobius"/>
    </source>
</evidence>
<feature type="transmembrane region" description="Helical" evidence="13">
    <location>
        <begin position="118"/>
        <end position="143"/>
    </location>
</feature>
<dbReference type="GO" id="GO:0046872">
    <property type="term" value="F:metal ion binding"/>
    <property type="evidence" value="ECO:0007669"/>
    <property type="project" value="UniProtKB-KW"/>
</dbReference>
<reference evidence="14 15" key="1">
    <citation type="submission" date="2018-07" db="EMBL/GenBank/DDBJ databases">
        <title>Genomic Encyclopedia of Type Strains, Phase IV (KMG-IV): sequencing the most valuable type-strain genomes for metagenomic binning, comparative biology and taxonomic classification.</title>
        <authorList>
            <person name="Goeker M."/>
        </authorList>
    </citation>
    <scope>NUCLEOTIDE SEQUENCE [LARGE SCALE GENOMIC DNA]</scope>
    <source>
        <strain evidence="14 15">DSM 25528</strain>
    </source>
</reference>
<comment type="subcellular location">
    <subcellularLocation>
        <location evidence="1">Cell inner membrane</location>
        <topology evidence="1">Multi-pass membrane protein</topology>
    </subcellularLocation>
</comment>
<feature type="transmembrane region" description="Helical" evidence="13">
    <location>
        <begin position="450"/>
        <end position="473"/>
    </location>
</feature>
<evidence type="ECO:0000256" key="11">
    <source>
        <dbReference type="ARBA" id="ARBA00023004"/>
    </source>
</evidence>
<dbReference type="Proteomes" id="UP000252582">
    <property type="component" value="Unassembled WGS sequence"/>
</dbReference>
<comment type="similarity">
    <text evidence="2">Belongs to the cytochrome ubiquinol oxidase subunit 1 family.</text>
</comment>
<evidence type="ECO:0000256" key="9">
    <source>
        <dbReference type="ARBA" id="ARBA00022982"/>
    </source>
</evidence>
<evidence type="ECO:0000256" key="8">
    <source>
        <dbReference type="ARBA" id="ARBA00022723"/>
    </source>
</evidence>
<keyword evidence="6" id="KW-0349">Heme</keyword>
<dbReference type="GO" id="GO:0005886">
    <property type="term" value="C:plasma membrane"/>
    <property type="evidence" value="ECO:0007669"/>
    <property type="project" value="UniProtKB-SubCell"/>
</dbReference>
<dbReference type="InterPro" id="IPR002585">
    <property type="entry name" value="Cyt-d_ubiquinol_oxidase_su_1"/>
</dbReference>
<protein>
    <submittedName>
        <fullName evidence="14">Cytochrome bd-I ubiquinol oxidase subunit 1 apoprotein</fullName>
    </submittedName>
</protein>
<feature type="transmembrane region" description="Helical" evidence="13">
    <location>
        <begin position="417"/>
        <end position="438"/>
    </location>
</feature>
<feature type="transmembrane region" description="Helical" evidence="13">
    <location>
        <begin position="216"/>
        <end position="235"/>
    </location>
</feature>